<name>A0A0M6XUN8_9RHOB</name>
<accession>A0A0M6XUN8</accession>
<dbReference type="OrthoDB" id="6874909at2"/>
<dbReference type="Proteomes" id="UP000048908">
    <property type="component" value="Unassembled WGS sequence"/>
</dbReference>
<dbReference type="STRING" id="282197.SAMN04488517_11071"/>
<dbReference type="RefSeq" id="WP_055684183.1">
    <property type="nucleotide sequence ID" value="NZ_CXPG01000027.1"/>
</dbReference>
<evidence type="ECO:0000313" key="2">
    <source>
        <dbReference type="EMBL" id="CTQ34820.1"/>
    </source>
</evidence>
<keyword evidence="3" id="KW-1185">Reference proteome</keyword>
<protein>
    <recommendedName>
        <fullName evidence="1">DUF6927 domain-containing protein</fullName>
    </recommendedName>
</protein>
<feature type="domain" description="DUF6927" evidence="1">
    <location>
        <begin position="126"/>
        <end position="202"/>
    </location>
</feature>
<sequence>MGWTTYAAYRSPKTREEERHEIVDLYTDLALDAPYAAECLMASKVGSTWYLAIRLAPKPGRQAAELPMRGYVPDAAGAIVYAGIVLTSRRDGEWGYKDMCETMGPHEAAAPLKLLDLLSPLDPEVETYAAAWRDRVAAHHAARRARPKVRPGDVIEFDEPIEFTGGLKARRFRAYAYRRHSGTRARILYETLDTRHAHTVRMSAEAIQDRGGRIVADAADP</sequence>
<dbReference type="InterPro" id="IPR053845">
    <property type="entry name" value="DUF6927"/>
</dbReference>
<gene>
    <name evidence="2" type="ORF">JAN5088_03616</name>
</gene>
<dbReference type="EMBL" id="CXPG01000027">
    <property type="protein sequence ID" value="CTQ34820.1"/>
    <property type="molecule type" value="Genomic_DNA"/>
</dbReference>
<dbReference type="AlphaFoldDB" id="A0A0M6XUN8"/>
<dbReference type="Pfam" id="PF21992">
    <property type="entry name" value="DUF6927"/>
    <property type="match status" value="1"/>
</dbReference>
<evidence type="ECO:0000313" key="3">
    <source>
        <dbReference type="Proteomes" id="UP000048908"/>
    </source>
</evidence>
<organism evidence="2 3">
    <name type="scientific">Jannaschia rubra</name>
    <dbReference type="NCBI Taxonomy" id="282197"/>
    <lineage>
        <taxon>Bacteria</taxon>
        <taxon>Pseudomonadati</taxon>
        <taxon>Pseudomonadota</taxon>
        <taxon>Alphaproteobacteria</taxon>
        <taxon>Rhodobacterales</taxon>
        <taxon>Roseobacteraceae</taxon>
        <taxon>Jannaschia</taxon>
    </lineage>
</organism>
<evidence type="ECO:0000259" key="1">
    <source>
        <dbReference type="Pfam" id="PF21992"/>
    </source>
</evidence>
<reference evidence="2 3" key="1">
    <citation type="submission" date="2015-07" db="EMBL/GenBank/DDBJ databases">
        <authorList>
            <person name="Noorani M."/>
        </authorList>
    </citation>
    <scope>NUCLEOTIDE SEQUENCE [LARGE SCALE GENOMIC DNA]</scope>
    <source>
        <strain evidence="2 3">CECT 5088</strain>
    </source>
</reference>
<proteinExistence type="predicted"/>